<evidence type="ECO:0000256" key="9">
    <source>
        <dbReference type="PIRSR" id="PIRSR005586-1"/>
    </source>
</evidence>
<feature type="binding site" evidence="9">
    <location>
        <position position="33"/>
    </location>
    <ligand>
        <name>Zn(2+)</name>
        <dbReference type="ChEBI" id="CHEBI:29105"/>
        <label>1</label>
    </ligand>
</feature>
<dbReference type="GO" id="GO:0003676">
    <property type="term" value="F:nucleic acid binding"/>
    <property type="evidence" value="ECO:0007669"/>
    <property type="project" value="InterPro"/>
</dbReference>
<feature type="binding site" evidence="9">
    <location>
        <position position="92"/>
    </location>
    <ligand>
        <name>Zn(2+)</name>
        <dbReference type="ChEBI" id="CHEBI:29105"/>
        <label>2</label>
    </ligand>
</feature>
<dbReference type="InterPro" id="IPR012164">
    <property type="entry name" value="Rpa12/Rpb9/Rpc10/TFS"/>
</dbReference>
<feature type="binding site" evidence="9">
    <location>
        <position position="36"/>
    </location>
    <ligand>
        <name>Zn(2+)</name>
        <dbReference type="ChEBI" id="CHEBI:29105"/>
        <label>1</label>
    </ligand>
</feature>
<dbReference type="Pfam" id="PF01096">
    <property type="entry name" value="Zn_ribbon_TFIIS"/>
    <property type="match status" value="1"/>
</dbReference>
<feature type="zinc finger region" description="C4-type" evidence="10">
    <location>
        <begin position="15"/>
        <end position="36"/>
    </location>
</feature>
<evidence type="ECO:0000256" key="10">
    <source>
        <dbReference type="PIRSR" id="PIRSR005586-2"/>
    </source>
</evidence>
<evidence type="ECO:0000259" key="11">
    <source>
        <dbReference type="PROSITE" id="PS51133"/>
    </source>
</evidence>
<evidence type="ECO:0000256" key="1">
    <source>
        <dbReference type="ARBA" id="ARBA00004604"/>
    </source>
</evidence>
<dbReference type="EMBL" id="CALTRL010000015">
    <property type="protein sequence ID" value="CAH7665984.1"/>
    <property type="molecule type" value="Genomic_DNA"/>
</dbReference>
<dbReference type="PIRSF" id="PIRSF005586">
    <property type="entry name" value="RNApol_RpoM"/>
    <property type="match status" value="1"/>
</dbReference>
<dbReference type="AlphaFoldDB" id="A0AAV0ADA2"/>
<keyword evidence="5 9" id="KW-0862">Zinc</keyword>
<evidence type="ECO:0000313" key="13">
    <source>
        <dbReference type="Proteomes" id="UP001153365"/>
    </source>
</evidence>
<comment type="caution">
    <text evidence="12">The sequence shown here is derived from an EMBL/GenBank/DDBJ whole genome shotgun (WGS) entry which is preliminary data.</text>
</comment>
<evidence type="ECO:0000256" key="6">
    <source>
        <dbReference type="ARBA" id="ARBA00023163"/>
    </source>
</evidence>
<dbReference type="InterPro" id="IPR019761">
    <property type="entry name" value="DNA-dir_RNA_pol-M_15_CS"/>
</dbReference>
<reference evidence="12" key="1">
    <citation type="submission" date="2022-06" db="EMBL/GenBank/DDBJ databases">
        <authorList>
            <consortium name="SYNGENTA / RWTH Aachen University"/>
        </authorList>
    </citation>
    <scope>NUCLEOTIDE SEQUENCE</scope>
</reference>
<dbReference type="GO" id="GO:0006363">
    <property type="term" value="P:termination of RNA polymerase I transcription"/>
    <property type="evidence" value="ECO:0007669"/>
    <property type="project" value="TreeGrafter"/>
</dbReference>
<dbReference type="Proteomes" id="UP001153365">
    <property type="component" value="Unassembled WGS sequence"/>
</dbReference>
<dbReference type="Gene3D" id="2.20.25.10">
    <property type="match status" value="1"/>
</dbReference>
<dbReference type="Gene3D" id="2.20.70.10">
    <property type="match status" value="1"/>
</dbReference>
<dbReference type="InterPro" id="IPR034004">
    <property type="entry name" value="Zn_ribbon_RPA12_C"/>
</dbReference>
<feature type="binding site" evidence="9">
    <location>
        <position position="117"/>
    </location>
    <ligand>
        <name>Zn(2+)</name>
        <dbReference type="ChEBI" id="CHEBI:29105"/>
        <label>2</label>
    </ligand>
</feature>
<sequence>MTIYDPNRVGSLVFCSDCGNLLPVPDSEDILECDHCGRSEKAQLQEDVRIITRSSQDAFPSTLRQKRALVQHNNQSSHTQLAPLMDETCPKCKNPQMRYHTLQLRSADEGTTVFYECPVCGHKHSTNN</sequence>
<evidence type="ECO:0000256" key="5">
    <source>
        <dbReference type="ARBA" id="ARBA00022833"/>
    </source>
</evidence>
<feature type="binding site" evidence="9">
    <location>
        <position position="89"/>
    </location>
    <ligand>
        <name>Zn(2+)</name>
        <dbReference type="ChEBI" id="CHEBI:29105"/>
        <label>2</label>
    </ligand>
</feature>
<dbReference type="GO" id="GO:0008270">
    <property type="term" value="F:zinc ion binding"/>
    <property type="evidence" value="ECO:0007669"/>
    <property type="project" value="UniProtKB-KW"/>
</dbReference>
<feature type="domain" description="TFIIS-type" evidence="11">
    <location>
        <begin position="85"/>
        <end position="125"/>
    </location>
</feature>
<comment type="function">
    <text evidence="8">DNA-dependent RNA polymerase catalyzes the transcription of DNA into RNA using the four ribonucleoside triphosphates as substrates.</text>
</comment>
<dbReference type="GO" id="GO:0003899">
    <property type="term" value="F:DNA-directed RNA polymerase activity"/>
    <property type="evidence" value="ECO:0007669"/>
    <property type="project" value="InterPro"/>
</dbReference>
<dbReference type="SMART" id="SM00440">
    <property type="entry name" value="ZnF_C2C2"/>
    <property type="match status" value="1"/>
</dbReference>
<feature type="binding site" evidence="9">
    <location>
        <position position="18"/>
    </location>
    <ligand>
        <name>Zn(2+)</name>
        <dbReference type="ChEBI" id="CHEBI:29105"/>
        <label>1</label>
    </ligand>
</feature>
<dbReference type="PROSITE" id="PS01030">
    <property type="entry name" value="RNA_POL_M_15KD"/>
    <property type="match status" value="1"/>
</dbReference>
<comment type="similarity">
    <text evidence="8">Belongs to the archaeal rpoM/eukaryotic RPA12/RPB9/RPC11 RNA polymerase family.</text>
</comment>
<dbReference type="InterPro" id="IPR001222">
    <property type="entry name" value="Znf_TFIIS"/>
</dbReference>
<dbReference type="PANTHER" id="PTHR11239">
    <property type="entry name" value="DNA-DIRECTED RNA POLYMERASE"/>
    <property type="match status" value="1"/>
</dbReference>
<accession>A0AAV0ADA2</accession>
<evidence type="ECO:0000256" key="4">
    <source>
        <dbReference type="ARBA" id="ARBA00022771"/>
    </source>
</evidence>
<keyword evidence="7 8" id="KW-0539">Nucleus</keyword>
<proteinExistence type="inferred from homology"/>
<name>A0AAV0ADA2_PHAPC</name>
<evidence type="ECO:0000256" key="8">
    <source>
        <dbReference type="PIRNR" id="PIRNR005586"/>
    </source>
</evidence>
<dbReference type="PROSITE" id="PS51133">
    <property type="entry name" value="ZF_TFIIS_2"/>
    <property type="match status" value="1"/>
</dbReference>
<dbReference type="SUPFAM" id="SSF57783">
    <property type="entry name" value="Zinc beta-ribbon"/>
    <property type="match status" value="1"/>
</dbReference>
<keyword evidence="2 8" id="KW-0240">DNA-directed RNA polymerase</keyword>
<evidence type="ECO:0000256" key="3">
    <source>
        <dbReference type="ARBA" id="ARBA00022723"/>
    </source>
</evidence>
<dbReference type="CDD" id="cd10507">
    <property type="entry name" value="Zn-ribbon_RPA12"/>
    <property type="match status" value="1"/>
</dbReference>
<dbReference type="GO" id="GO:0005736">
    <property type="term" value="C:RNA polymerase I complex"/>
    <property type="evidence" value="ECO:0007669"/>
    <property type="project" value="TreeGrafter"/>
</dbReference>
<feature type="binding site" evidence="9">
    <location>
        <position position="15"/>
    </location>
    <ligand>
        <name>Zn(2+)</name>
        <dbReference type="ChEBI" id="CHEBI:29105"/>
        <label>1</label>
    </ligand>
</feature>
<keyword evidence="6 8" id="KW-0804">Transcription</keyword>
<evidence type="ECO:0000313" key="12">
    <source>
        <dbReference type="EMBL" id="CAH7665984.1"/>
    </source>
</evidence>
<dbReference type="PANTHER" id="PTHR11239:SF14">
    <property type="entry name" value="DNA-DIRECTED RNA POLYMERASE I SUBUNIT RPA12"/>
    <property type="match status" value="1"/>
</dbReference>
<comment type="subcellular location">
    <subcellularLocation>
        <location evidence="1">Nucleus</location>
        <location evidence="1">Nucleolus</location>
    </subcellularLocation>
</comment>
<protein>
    <recommendedName>
        <fullName evidence="8">DNA-directed RNA polymerase subunit</fullName>
    </recommendedName>
</protein>
<evidence type="ECO:0000256" key="2">
    <source>
        <dbReference type="ARBA" id="ARBA00022478"/>
    </source>
</evidence>
<keyword evidence="4 10" id="KW-0863">Zinc-finger</keyword>
<gene>
    <name evidence="12" type="ORF">PPACK8108_LOCUS283</name>
</gene>
<feature type="binding site" evidence="9">
    <location>
        <position position="120"/>
    </location>
    <ligand>
        <name>Zn(2+)</name>
        <dbReference type="ChEBI" id="CHEBI:29105"/>
        <label>2</label>
    </ligand>
</feature>
<keyword evidence="13" id="KW-1185">Reference proteome</keyword>
<keyword evidence="3 9" id="KW-0479">Metal-binding</keyword>
<evidence type="ECO:0000256" key="7">
    <source>
        <dbReference type="ARBA" id="ARBA00023242"/>
    </source>
</evidence>
<organism evidence="12 13">
    <name type="scientific">Phakopsora pachyrhizi</name>
    <name type="common">Asian soybean rust disease fungus</name>
    <dbReference type="NCBI Taxonomy" id="170000"/>
    <lineage>
        <taxon>Eukaryota</taxon>
        <taxon>Fungi</taxon>
        <taxon>Dikarya</taxon>
        <taxon>Basidiomycota</taxon>
        <taxon>Pucciniomycotina</taxon>
        <taxon>Pucciniomycetes</taxon>
        <taxon>Pucciniales</taxon>
        <taxon>Phakopsoraceae</taxon>
        <taxon>Phakopsora</taxon>
    </lineage>
</organism>